<dbReference type="Pfam" id="PF02321">
    <property type="entry name" value="OEP"/>
    <property type="match status" value="2"/>
</dbReference>
<dbReference type="EMBL" id="JAXCLA010000002">
    <property type="protein sequence ID" value="MDY0744046.1"/>
    <property type="molecule type" value="Genomic_DNA"/>
</dbReference>
<feature type="signal peptide" evidence="2">
    <location>
        <begin position="1"/>
        <end position="20"/>
    </location>
</feature>
<evidence type="ECO:0000256" key="2">
    <source>
        <dbReference type="RuleBase" id="RU362097"/>
    </source>
</evidence>
<keyword evidence="2" id="KW-0449">Lipoprotein</keyword>
<dbReference type="InterPro" id="IPR010131">
    <property type="entry name" value="MdtP/NodT-like"/>
</dbReference>
<dbReference type="RefSeq" id="WP_320421953.1">
    <property type="nucleotide sequence ID" value="NZ_JAXCLA010000002.1"/>
</dbReference>
<keyword evidence="2" id="KW-0472">Membrane</keyword>
<dbReference type="Proteomes" id="UP001285263">
    <property type="component" value="Unassembled WGS sequence"/>
</dbReference>
<dbReference type="InterPro" id="IPR003423">
    <property type="entry name" value="OMP_efflux"/>
</dbReference>
<evidence type="ECO:0000256" key="1">
    <source>
        <dbReference type="ARBA" id="ARBA00007613"/>
    </source>
</evidence>
<dbReference type="PROSITE" id="PS51257">
    <property type="entry name" value="PROKAR_LIPOPROTEIN"/>
    <property type="match status" value="1"/>
</dbReference>
<feature type="coiled-coil region" evidence="3">
    <location>
        <begin position="210"/>
        <end position="237"/>
    </location>
</feature>
<dbReference type="NCBIfam" id="TIGR01845">
    <property type="entry name" value="outer_NodT"/>
    <property type="match status" value="1"/>
</dbReference>
<evidence type="ECO:0000313" key="5">
    <source>
        <dbReference type="Proteomes" id="UP001285263"/>
    </source>
</evidence>
<dbReference type="PANTHER" id="PTHR30203">
    <property type="entry name" value="OUTER MEMBRANE CATION EFFLUX PROTEIN"/>
    <property type="match status" value="1"/>
</dbReference>
<accession>A0ABU5DE17</accession>
<dbReference type="Gene3D" id="2.20.200.10">
    <property type="entry name" value="Outer membrane efflux proteins (OEP)"/>
    <property type="match status" value="1"/>
</dbReference>
<dbReference type="Gene3D" id="1.20.1600.10">
    <property type="entry name" value="Outer membrane efflux proteins (OEP)"/>
    <property type="match status" value="1"/>
</dbReference>
<keyword evidence="2" id="KW-0812">Transmembrane</keyword>
<keyword evidence="3" id="KW-0175">Coiled coil</keyword>
<gene>
    <name evidence="4" type="ORF">SNE35_06000</name>
</gene>
<feature type="chain" id="PRO_5044981360" evidence="2">
    <location>
        <begin position="21"/>
        <end position="455"/>
    </location>
</feature>
<dbReference type="PANTHER" id="PTHR30203:SF32">
    <property type="entry name" value="CATION EFFLUX SYSTEM PROTEIN CUSC"/>
    <property type="match status" value="1"/>
</dbReference>
<organism evidence="4 5">
    <name type="scientific">Roseateles agri</name>
    <dbReference type="NCBI Taxonomy" id="3098619"/>
    <lineage>
        <taxon>Bacteria</taxon>
        <taxon>Pseudomonadati</taxon>
        <taxon>Pseudomonadota</taxon>
        <taxon>Betaproteobacteria</taxon>
        <taxon>Burkholderiales</taxon>
        <taxon>Sphaerotilaceae</taxon>
        <taxon>Roseateles</taxon>
    </lineage>
</organism>
<evidence type="ECO:0000256" key="3">
    <source>
        <dbReference type="SAM" id="Coils"/>
    </source>
</evidence>
<sequence>MKLKLALIVSALALAGCVNLAPDHKRPDAPVASQWPAPAAASGATAAELGWKSFYAADARLQELIALALQNNRDLRVAVLNVEQARALARVADASRFPTVSGGFIGSATPTGGTVLRTYEAGVTVSGYEVDLFSKVKNQSDAATARYLASAEGQRAAQITLVAGVASSYLALQADEELLKLSWDTLTSREDSLKLTKLKFDAGAASSLDMNTAESAAAQARAAAAQAERQRQQDLNALTLLVGQPLSPQLPKGQVLSDWKLADLPAGVPSEVLVLRPDVLQAEQQLAAAEANVGAARAAYFPSIQLTGSYGFASTALKNLFDGTAWTWGINALAPIFDAGRTKANVESAKAAQGIAVAQYEKAVQTAFREVADALAGRATYGDQIAAQERLARASTETQRLVELRYRNGASSSLELQDAQRNAFAAQQQLVQVRLAGLLNSVQLYKVLGGGLLSS</sequence>
<name>A0ABU5DE17_9BURK</name>
<reference evidence="4 5" key="1">
    <citation type="submission" date="2023-11" db="EMBL/GenBank/DDBJ databases">
        <title>Paucibacter sp. nov., isolated from fresh soil in Korea.</title>
        <authorList>
            <person name="Le N.T.T."/>
        </authorList>
    </citation>
    <scope>NUCLEOTIDE SEQUENCE [LARGE SCALE GENOMIC DNA]</scope>
    <source>
        <strain evidence="4 5">R3-3</strain>
    </source>
</reference>
<comment type="subcellular location">
    <subcellularLocation>
        <location evidence="2">Cell membrane</location>
        <topology evidence="2">Lipid-anchor</topology>
    </subcellularLocation>
</comment>
<comment type="caution">
    <text evidence="4">The sequence shown here is derived from an EMBL/GenBank/DDBJ whole genome shotgun (WGS) entry which is preliminary data.</text>
</comment>
<keyword evidence="5" id="KW-1185">Reference proteome</keyword>
<keyword evidence="2" id="KW-0732">Signal</keyword>
<protein>
    <submittedName>
        <fullName evidence="4">Efflux transporter outer membrane subunit</fullName>
    </submittedName>
</protein>
<evidence type="ECO:0000313" key="4">
    <source>
        <dbReference type="EMBL" id="MDY0744046.1"/>
    </source>
</evidence>
<keyword evidence="2" id="KW-1134">Transmembrane beta strand</keyword>
<comment type="similarity">
    <text evidence="1 2">Belongs to the outer membrane factor (OMF) (TC 1.B.17) family.</text>
</comment>
<dbReference type="SUPFAM" id="SSF56954">
    <property type="entry name" value="Outer membrane efflux proteins (OEP)"/>
    <property type="match status" value="1"/>
</dbReference>
<proteinExistence type="inferred from homology"/>
<keyword evidence="2" id="KW-0564">Palmitate</keyword>